<reference evidence="11" key="1">
    <citation type="submission" date="2021-03" db="EMBL/GenBank/DDBJ databases">
        <title>Chromosome level genome of the anhydrobiotic midge Polypedilum vanderplanki.</title>
        <authorList>
            <person name="Yoshida Y."/>
            <person name="Kikawada T."/>
            <person name="Gusev O."/>
        </authorList>
    </citation>
    <scope>NUCLEOTIDE SEQUENCE</scope>
    <source>
        <strain evidence="11">NIAS01</strain>
        <tissue evidence="11">Whole body or cell culture</tissue>
    </source>
</reference>
<keyword evidence="4 7" id="KW-0442">Lipid degradation</keyword>
<feature type="chain" id="PRO_5039933140" description="Lipase" evidence="9">
    <location>
        <begin position="22"/>
        <end position="391"/>
    </location>
</feature>
<dbReference type="AlphaFoldDB" id="A0A9J6BXW3"/>
<feature type="active site" description="Nucleophile" evidence="8">
    <location>
        <position position="161"/>
    </location>
</feature>
<dbReference type="PANTHER" id="PTHR11005">
    <property type="entry name" value="LYSOSOMAL ACID LIPASE-RELATED"/>
    <property type="match status" value="1"/>
</dbReference>
<sequence length="391" mass="45573">MKLNSRFVVLILYYCVTLTLQDNPEGDQVLQLISSAGFQGEAHYTETDDGYELKIHRIVPKIHNGREPVILMHGLLATAADFLITGPDIAIAYLLSNNGYDVYLGNSRGNKYSTKHRIYTTDSTEYWRYSWHEIGYFDLAAITDYVLKKTTAQKLDFIAFSQGTTSLLVLLSSRPEYNSKIRQAHLMAPPAFRKKLPKSQVVFSVLKFLDRHNDEIRFWDLKRLFRIGKNISKTICRDNDLLSFRLCKFLILSVFSTDNRRELEIETKVLPHLINYMSPRVSVMQLTHYYQNMIANKFRQFDYKDKNFQHYNSTTPPDYNLSKITAPVYLYHAGNDRFISEEGVAYLRSLLPNVQEYRVISNWSHIDFVYSKYSRDVLYNNILHALLAVSY</sequence>
<dbReference type="InterPro" id="IPR025483">
    <property type="entry name" value="Lipase_euk"/>
</dbReference>
<dbReference type="InterPro" id="IPR006693">
    <property type="entry name" value="AB_hydrolase_lipase"/>
</dbReference>
<gene>
    <name evidence="11" type="ORF">PVAND_004540</name>
</gene>
<dbReference type="Proteomes" id="UP001107558">
    <property type="component" value="Chromosome 2"/>
</dbReference>
<feature type="signal peptide" evidence="9">
    <location>
        <begin position="1"/>
        <end position="21"/>
    </location>
</feature>
<proteinExistence type="inferred from homology"/>
<dbReference type="OrthoDB" id="9974421at2759"/>
<dbReference type="EMBL" id="JADBJN010000002">
    <property type="protein sequence ID" value="KAG5674586.1"/>
    <property type="molecule type" value="Genomic_DNA"/>
</dbReference>
<dbReference type="InterPro" id="IPR029058">
    <property type="entry name" value="AB_hydrolase_fold"/>
</dbReference>
<dbReference type="Gene3D" id="3.40.50.1820">
    <property type="entry name" value="alpha/beta hydrolase"/>
    <property type="match status" value="1"/>
</dbReference>
<organism evidence="11 12">
    <name type="scientific">Polypedilum vanderplanki</name>
    <name type="common">Sleeping chironomid midge</name>
    <dbReference type="NCBI Taxonomy" id="319348"/>
    <lineage>
        <taxon>Eukaryota</taxon>
        <taxon>Metazoa</taxon>
        <taxon>Ecdysozoa</taxon>
        <taxon>Arthropoda</taxon>
        <taxon>Hexapoda</taxon>
        <taxon>Insecta</taxon>
        <taxon>Pterygota</taxon>
        <taxon>Neoptera</taxon>
        <taxon>Endopterygota</taxon>
        <taxon>Diptera</taxon>
        <taxon>Nematocera</taxon>
        <taxon>Chironomoidea</taxon>
        <taxon>Chironomidae</taxon>
        <taxon>Chironominae</taxon>
        <taxon>Polypedilum</taxon>
        <taxon>Polypedilum</taxon>
    </lineage>
</organism>
<evidence type="ECO:0000256" key="6">
    <source>
        <dbReference type="ARBA" id="ARBA00023180"/>
    </source>
</evidence>
<keyword evidence="5" id="KW-0443">Lipid metabolism</keyword>
<dbReference type="FunFam" id="3.40.50.1820:FF:000057">
    <property type="entry name" value="Lipase"/>
    <property type="match status" value="1"/>
</dbReference>
<keyword evidence="6" id="KW-0325">Glycoprotein</keyword>
<evidence type="ECO:0000256" key="4">
    <source>
        <dbReference type="ARBA" id="ARBA00022963"/>
    </source>
</evidence>
<dbReference type="GO" id="GO:0016042">
    <property type="term" value="P:lipid catabolic process"/>
    <property type="evidence" value="ECO:0007669"/>
    <property type="project" value="UniProtKB-KW"/>
</dbReference>
<evidence type="ECO:0000256" key="1">
    <source>
        <dbReference type="ARBA" id="ARBA00010701"/>
    </source>
</evidence>
<keyword evidence="2 9" id="KW-0732">Signal</keyword>
<dbReference type="PIRSF" id="PIRSF000862">
    <property type="entry name" value="Steryl_ester_lip"/>
    <property type="match status" value="1"/>
</dbReference>
<protein>
    <recommendedName>
        <fullName evidence="7">Lipase</fullName>
    </recommendedName>
</protein>
<dbReference type="SUPFAM" id="SSF53474">
    <property type="entry name" value="alpha/beta-Hydrolases"/>
    <property type="match status" value="1"/>
</dbReference>
<comment type="caution">
    <text evidence="11">The sequence shown here is derived from an EMBL/GenBank/DDBJ whole genome shotgun (WGS) entry which is preliminary data.</text>
</comment>
<evidence type="ECO:0000256" key="3">
    <source>
        <dbReference type="ARBA" id="ARBA00022801"/>
    </source>
</evidence>
<evidence type="ECO:0000256" key="7">
    <source>
        <dbReference type="PIRNR" id="PIRNR000862"/>
    </source>
</evidence>
<dbReference type="GO" id="GO:0016788">
    <property type="term" value="F:hydrolase activity, acting on ester bonds"/>
    <property type="evidence" value="ECO:0007669"/>
    <property type="project" value="InterPro"/>
</dbReference>
<evidence type="ECO:0000256" key="8">
    <source>
        <dbReference type="PIRSR" id="PIRSR000862-1"/>
    </source>
</evidence>
<evidence type="ECO:0000256" key="5">
    <source>
        <dbReference type="ARBA" id="ARBA00023098"/>
    </source>
</evidence>
<evidence type="ECO:0000313" key="11">
    <source>
        <dbReference type="EMBL" id="KAG5674586.1"/>
    </source>
</evidence>
<keyword evidence="3 7" id="KW-0378">Hydrolase</keyword>
<name>A0A9J6BXW3_POLVA</name>
<evidence type="ECO:0000259" key="10">
    <source>
        <dbReference type="Pfam" id="PF04083"/>
    </source>
</evidence>
<dbReference type="Pfam" id="PF04083">
    <property type="entry name" value="Abhydro_lipase"/>
    <property type="match status" value="1"/>
</dbReference>
<evidence type="ECO:0000256" key="9">
    <source>
        <dbReference type="SAM" id="SignalP"/>
    </source>
</evidence>
<feature type="domain" description="Partial AB-hydrolase lipase" evidence="10">
    <location>
        <begin position="31"/>
        <end position="85"/>
    </location>
</feature>
<keyword evidence="12" id="KW-1185">Reference proteome</keyword>
<feature type="active site" description="Charge relay system" evidence="8">
    <location>
        <position position="336"/>
    </location>
</feature>
<accession>A0A9J6BXW3</accession>
<evidence type="ECO:0000313" key="12">
    <source>
        <dbReference type="Proteomes" id="UP001107558"/>
    </source>
</evidence>
<evidence type="ECO:0000256" key="2">
    <source>
        <dbReference type="ARBA" id="ARBA00022729"/>
    </source>
</evidence>
<feature type="active site" description="Charge relay system" evidence="8">
    <location>
        <position position="365"/>
    </location>
</feature>
<comment type="similarity">
    <text evidence="1 7">Belongs to the AB hydrolase superfamily. Lipase family.</text>
</comment>